<dbReference type="Proteomes" id="UP000813462">
    <property type="component" value="Unassembled WGS sequence"/>
</dbReference>
<evidence type="ECO:0000313" key="1">
    <source>
        <dbReference type="EMBL" id="KAH7515404.1"/>
    </source>
</evidence>
<dbReference type="SUPFAM" id="SSF52047">
    <property type="entry name" value="RNI-like"/>
    <property type="match status" value="1"/>
</dbReference>
<protein>
    <submittedName>
        <fullName evidence="1">Uncharacterized protein</fullName>
    </submittedName>
</protein>
<dbReference type="InterPro" id="IPR032675">
    <property type="entry name" value="LRR_dom_sf"/>
</dbReference>
<name>A0A978UKQ2_ZIZJJ</name>
<comment type="caution">
    <text evidence="1">The sequence shown here is derived from an EMBL/GenBank/DDBJ whole genome shotgun (WGS) entry which is preliminary data.</text>
</comment>
<sequence>MNVDWPRSLPRLTELRIFGKVLVPSLPSTPAIRKVELGECEKLQLQELPQTVEWFTIGGSHGIELFTDILRKSQTRHHLQHLGIHNCSSLVTFPTACLPTTLKELVLYFCEKLEFPMHHSLKTSSIQKLCQNLTTLTIGGLNFISFPKGGLPAPNLISLGVKEPVDFEDLAKLAMASKTLFTQTMEWELGHNVLNVLLADVDVEYHPIHLKERRQKEKVQDWNKISHIPQIDLTTSFV</sequence>
<dbReference type="AlphaFoldDB" id="A0A978UKQ2"/>
<reference evidence="1" key="1">
    <citation type="journal article" date="2021" name="Front. Plant Sci.">
        <title>Chromosome-Scale Genome Assembly for Chinese Sour Jujube and Insights Into Its Genome Evolution and Domestication Signature.</title>
        <authorList>
            <person name="Shen L.-Y."/>
            <person name="Luo H."/>
            <person name="Wang X.-L."/>
            <person name="Wang X.-M."/>
            <person name="Qiu X.-J."/>
            <person name="Liu H."/>
            <person name="Zhou S.-S."/>
            <person name="Jia K.-H."/>
            <person name="Nie S."/>
            <person name="Bao Y.-T."/>
            <person name="Zhang R.-G."/>
            <person name="Yun Q.-Z."/>
            <person name="Chai Y.-H."/>
            <person name="Lu J.-Y."/>
            <person name="Li Y."/>
            <person name="Zhao S.-W."/>
            <person name="Mao J.-F."/>
            <person name="Jia S.-G."/>
            <person name="Mao Y.-M."/>
        </authorList>
    </citation>
    <scope>NUCLEOTIDE SEQUENCE</scope>
    <source>
        <strain evidence="1">AT0</strain>
        <tissue evidence="1">Leaf</tissue>
    </source>
</reference>
<accession>A0A978UKQ2</accession>
<organism evidence="1 2">
    <name type="scientific">Ziziphus jujuba var. spinosa</name>
    <dbReference type="NCBI Taxonomy" id="714518"/>
    <lineage>
        <taxon>Eukaryota</taxon>
        <taxon>Viridiplantae</taxon>
        <taxon>Streptophyta</taxon>
        <taxon>Embryophyta</taxon>
        <taxon>Tracheophyta</taxon>
        <taxon>Spermatophyta</taxon>
        <taxon>Magnoliopsida</taxon>
        <taxon>eudicotyledons</taxon>
        <taxon>Gunneridae</taxon>
        <taxon>Pentapetalae</taxon>
        <taxon>rosids</taxon>
        <taxon>fabids</taxon>
        <taxon>Rosales</taxon>
        <taxon>Rhamnaceae</taxon>
        <taxon>Paliureae</taxon>
        <taxon>Ziziphus</taxon>
    </lineage>
</organism>
<dbReference type="Gene3D" id="3.80.10.10">
    <property type="entry name" value="Ribonuclease Inhibitor"/>
    <property type="match status" value="1"/>
</dbReference>
<proteinExistence type="predicted"/>
<evidence type="ECO:0000313" key="2">
    <source>
        <dbReference type="Proteomes" id="UP000813462"/>
    </source>
</evidence>
<gene>
    <name evidence="1" type="ORF">FEM48_Zijuj10G0022900</name>
</gene>
<dbReference type="EMBL" id="JAEACU010000010">
    <property type="protein sequence ID" value="KAH7515404.1"/>
    <property type="molecule type" value="Genomic_DNA"/>
</dbReference>